<dbReference type="PROSITE" id="PS00211">
    <property type="entry name" value="ABC_TRANSPORTER_1"/>
    <property type="match status" value="1"/>
</dbReference>
<keyword evidence="7" id="KW-1185">Reference proteome</keyword>
<dbReference type="Pfam" id="PF08352">
    <property type="entry name" value="oligo_HPY"/>
    <property type="match status" value="1"/>
</dbReference>
<evidence type="ECO:0000256" key="2">
    <source>
        <dbReference type="ARBA" id="ARBA00022448"/>
    </source>
</evidence>
<evidence type="ECO:0000259" key="5">
    <source>
        <dbReference type="PROSITE" id="PS50893"/>
    </source>
</evidence>
<keyword evidence="4 6" id="KW-0067">ATP-binding</keyword>
<dbReference type="InterPro" id="IPR027417">
    <property type="entry name" value="P-loop_NTPase"/>
</dbReference>
<sequence length="327" mass="35834">MLAEKEAILTIEHIVKRFPAAGGRMLTACNDVSLSLYRGETLGVVGESGCGKSTLVKLIMQLYAPTSGAICYRGEDLTRLKGERMRQSRRHVQMVFQDPAQAFNPKMKIKDILCEPLRNFKLIKDSEAGEKAEALLRMVELPEQFADRYPGNMSGGQRQRVGIARALALGPDILVCDEATSALDVSVQKKIVELLVRIQQEKNLSMIFICHDLALISQISHRIAVMYLGNIVEVLAGSELNKAQHPYTKALLQSVFPVKKKGGTAVRTLAGEIPSPLDLPPGCPFQTRCPESREICSQEKPALEEIAPGHSAACHLLKAQQPSGRPA</sequence>
<evidence type="ECO:0000256" key="1">
    <source>
        <dbReference type="ARBA" id="ARBA00005417"/>
    </source>
</evidence>
<evidence type="ECO:0000313" key="6">
    <source>
        <dbReference type="EMBL" id="QDR82568.1"/>
    </source>
</evidence>
<dbReference type="FunFam" id="3.40.50.300:FF:000016">
    <property type="entry name" value="Oligopeptide ABC transporter ATP-binding component"/>
    <property type="match status" value="1"/>
</dbReference>
<dbReference type="PROSITE" id="PS50893">
    <property type="entry name" value="ABC_TRANSPORTER_2"/>
    <property type="match status" value="1"/>
</dbReference>
<dbReference type="SUPFAM" id="SSF52540">
    <property type="entry name" value="P-loop containing nucleoside triphosphate hydrolases"/>
    <property type="match status" value="1"/>
</dbReference>
<accession>A0A517DZ22</accession>
<gene>
    <name evidence="6" type="primary">oppF_4</name>
    <name evidence="6" type="ORF">SPTER_39960</name>
</gene>
<dbReference type="AlphaFoldDB" id="A0A517DZ22"/>
<dbReference type="PANTHER" id="PTHR43776:SF8">
    <property type="entry name" value="ABC TRANSPORTER, ATP-BINDING PROTEIN"/>
    <property type="match status" value="1"/>
</dbReference>
<dbReference type="Proteomes" id="UP000320776">
    <property type="component" value="Chromosome"/>
</dbReference>
<dbReference type="CDD" id="cd03257">
    <property type="entry name" value="ABC_NikE_OppD_transporters"/>
    <property type="match status" value="1"/>
</dbReference>
<dbReference type="EMBL" id="CP036259">
    <property type="protein sequence ID" value="QDR82568.1"/>
    <property type="molecule type" value="Genomic_DNA"/>
</dbReference>
<keyword evidence="3" id="KW-0547">Nucleotide-binding</keyword>
<evidence type="ECO:0000313" key="7">
    <source>
        <dbReference type="Proteomes" id="UP000320776"/>
    </source>
</evidence>
<dbReference type="KEGG" id="sted:SPTER_39960"/>
<proteinExistence type="inferred from homology"/>
<dbReference type="InterPro" id="IPR013563">
    <property type="entry name" value="Oligopep_ABC_C"/>
</dbReference>
<name>A0A517DZ22_9FIRM</name>
<dbReference type="OrthoDB" id="9779287at2"/>
<dbReference type="InterPro" id="IPR003439">
    <property type="entry name" value="ABC_transporter-like_ATP-bd"/>
</dbReference>
<dbReference type="GO" id="GO:0005524">
    <property type="term" value="F:ATP binding"/>
    <property type="evidence" value="ECO:0007669"/>
    <property type="project" value="UniProtKB-KW"/>
</dbReference>
<dbReference type="GO" id="GO:0055085">
    <property type="term" value="P:transmembrane transport"/>
    <property type="evidence" value="ECO:0007669"/>
    <property type="project" value="UniProtKB-ARBA"/>
</dbReference>
<dbReference type="GO" id="GO:0016887">
    <property type="term" value="F:ATP hydrolysis activity"/>
    <property type="evidence" value="ECO:0007669"/>
    <property type="project" value="InterPro"/>
</dbReference>
<dbReference type="RefSeq" id="WP_144351942.1">
    <property type="nucleotide sequence ID" value="NZ_CP036259.1"/>
</dbReference>
<dbReference type="SMART" id="SM00382">
    <property type="entry name" value="AAA"/>
    <property type="match status" value="1"/>
</dbReference>
<dbReference type="Pfam" id="PF00005">
    <property type="entry name" value="ABC_tran"/>
    <property type="match status" value="1"/>
</dbReference>
<dbReference type="GO" id="GO:0015833">
    <property type="term" value="P:peptide transport"/>
    <property type="evidence" value="ECO:0007669"/>
    <property type="project" value="InterPro"/>
</dbReference>
<dbReference type="NCBIfam" id="TIGR01727">
    <property type="entry name" value="oligo_HPY"/>
    <property type="match status" value="1"/>
</dbReference>
<dbReference type="PANTHER" id="PTHR43776">
    <property type="entry name" value="TRANSPORT ATP-BINDING PROTEIN"/>
    <property type="match status" value="1"/>
</dbReference>
<dbReference type="InterPro" id="IPR017871">
    <property type="entry name" value="ABC_transporter-like_CS"/>
</dbReference>
<protein>
    <submittedName>
        <fullName evidence="6">Oligopeptide transport ATP-binding protein OppF</fullName>
    </submittedName>
</protein>
<reference evidence="6 7" key="1">
    <citation type="submission" date="2019-02" db="EMBL/GenBank/DDBJ databases">
        <title>Closed genome of Sporomusa termitida DSM 4440.</title>
        <authorList>
            <person name="Poehlein A."/>
            <person name="Daniel R."/>
        </authorList>
    </citation>
    <scope>NUCLEOTIDE SEQUENCE [LARGE SCALE GENOMIC DNA]</scope>
    <source>
        <strain evidence="6 7">DSM 4440</strain>
    </source>
</reference>
<comment type="similarity">
    <text evidence="1">Belongs to the ABC transporter superfamily.</text>
</comment>
<evidence type="ECO:0000256" key="3">
    <source>
        <dbReference type="ARBA" id="ARBA00022741"/>
    </source>
</evidence>
<dbReference type="InterPro" id="IPR003593">
    <property type="entry name" value="AAA+_ATPase"/>
</dbReference>
<dbReference type="InterPro" id="IPR050319">
    <property type="entry name" value="ABC_transp_ATP-bind"/>
</dbReference>
<dbReference type="Gene3D" id="3.40.50.300">
    <property type="entry name" value="P-loop containing nucleotide triphosphate hydrolases"/>
    <property type="match status" value="1"/>
</dbReference>
<keyword evidence="2" id="KW-0813">Transport</keyword>
<feature type="domain" description="ABC transporter" evidence="5">
    <location>
        <begin position="9"/>
        <end position="253"/>
    </location>
</feature>
<evidence type="ECO:0000256" key="4">
    <source>
        <dbReference type="ARBA" id="ARBA00022840"/>
    </source>
</evidence>
<organism evidence="6 7">
    <name type="scientific">Sporomusa termitida</name>
    <dbReference type="NCBI Taxonomy" id="2377"/>
    <lineage>
        <taxon>Bacteria</taxon>
        <taxon>Bacillati</taxon>
        <taxon>Bacillota</taxon>
        <taxon>Negativicutes</taxon>
        <taxon>Selenomonadales</taxon>
        <taxon>Sporomusaceae</taxon>
        <taxon>Sporomusa</taxon>
    </lineage>
</organism>